<evidence type="ECO:0000256" key="2">
    <source>
        <dbReference type="ARBA" id="ARBA00006555"/>
    </source>
</evidence>
<dbReference type="EMBL" id="BMGS01000003">
    <property type="protein sequence ID" value="GGG38105.1"/>
    <property type="molecule type" value="Genomic_DNA"/>
</dbReference>
<dbReference type="PANTHER" id="PTHR33446:SF2">
    <property type="entry name" value="PROTEIN TONB"/>
    <property type="match status" value="1"/>
</dbReference>
<dbReference type="PANTHER" id="PTHR33446">
    <property type="entry name" value="PROTEIN TONB-RELATED"/>
    <property type="match status" value="1"/>
</dbReference>
<dbReference type="Proteomes" id="UP000601361">
    <property type="component" value="Unassembled WGS sequence"/>
</dbReference>
<comment type="similarity">
    <text evidence="2">Belongs to the TonB family.</text>
</comment>
<comment type="subcellular location">
    <subcellularLocation>
        <location evidence="1">Cell inner membrane</location>
        <topology evidence="1">Single-pass membrane protein</topology>
        <orientation evidence="1">Periplasmic side</orientation>
    </subcellularLocation>
</comment>
<evidence type="ECO:0000256" key="4">
    <source>
        <dbReference type="ARBA" id="ARBA00022475"/>
    </source>
</evidence>
<feature type="domain" description="TonB C-terminal" evidence="10">
    <location>
        <begin position="186"/>
        <end position="251"/>
    </location>
</feature>
<evidence type="ECO:0000256" key="8">
    <source>
        <dbReference type="ARBA" id="ARBA00022989"/>
    </source>
</evidence>
<keyword evidence="12" id="KW-1185">Reference proteome</keyword>
<dbReference type="SUPFAM" id="SSF74653">
    <property type="entry name" value="TolA/TonB C-terminal domain"/>
    <property type="match status" value="1"/>
</dbReference>
<dbReference type="Gene3D" id="3.30.1150.10">
    <property type="match status" value="1"/>
</dbReference>
<dbReference type="InterPro" id="IPR051045">
    <property type="entry name" value="TonB-dependent_transducer"/>
</dbReference>
<keyword evidence="4" id="KW-1003">Cell membrane</keyword>
<evidence type="ECO:0000256" key="3">
    <source>
        <dbReference type="ARBA" id="ARBA00022448"/>
    </source>
</evidence>
<dbReference type="InterPro" id="IPR006260">
    <property type="entry name" value="TonB/TolA_C"/>
</dbReference>
<keyword evidence="7" id="KW-0653">Protein transport</keyword>
<protein>
    <recommendedName>
        <fullName evidence="10">TonB C-terminal domain-containing protein</fullName>
    </recommendedName>
</protein>
<evidence type="ECO:0000256" key="1">
    <source>
        <dbReference type="ARBA" id="ARBA00004383"/>
    </source>
</evidence>
<organism evidence="11 12">
    <name type="scientific">Hymenobacter glacieicola</name>
    <dbReference type="NCBI Taxonomy" id="1562124"/>
    <lineage>
        <taxon>Bacteria</taxon>
        <taxon>Pseudomonadati</taxon>
        <taxon>Bacteroidota</taxon>
        <taxon>Cytophagia</taxon>
        <taxon>Cytophagales</taxon>
        <taxon>Hymenobacteraceae</taxon>
        <taxon>Hymenobacter</taxon>
    </lineage>
</organism>
<proteinExistence type="inferred from homology"/>
<evidence type="ECO:0000256" key="7">
    <source>
        <dbReference type="ARBA" id="ARBA00022927"/>
    </source>
</evidence>
<evidence type="ECO:0000256" key="9">
    <source>
        <dbReference type="ARBA" id="ARBA00023136"/>
    </source>
</evidence>
<gene>
    <name evidence="11" type="ORF">GCM10011378_13000</name>
</gene>
<name>A0ABQ1WNP3_9BACT</name>
<accession>A0ABQ1WNP3</accession>
<evidence type="ECO:0000259" key="10">
    <source>
        <dbReference type="Pfam" id="PF03544"/>
    </source>
</evidence>
<reference evidence="12" key="1">
    <citation type="journal article" date="2019" name="Int. J. Syst. Evol. Microbiol.">
        <title>The Global Catalogue of Microorganisms (GCM) 10K type strain sequencing project: providing services to taxonomists for standard genome sequencing and annotation.</title>
        <authorList>
            <consortium name="The Broad Institute Genomics Platform"/>
            <consortium name="The Broad Institute Genome Sequencing Center for Infectious Disease"/>
            <person name="Wu L."/>
            <person name="Ma J."/>
        </authorList>
    </citation>
    <scope>NUCLEOTIDE SEQUENCE [LARGE SCALE GENOMIC DNA]</scope>
    <source>
        <strain evidence="12">CGMCC 1.12990</strain>
    </source>
</reference>
<evidence type="ECO:0000313" key="11">
    <source>
        <dbReference type="EMBL" id="GGG38105.1"/>
    </source>
</evidence>
<dbReference type="RefSeq" id="WP_188557009.1">
    <property type="nucleotide sequence ID" value="NZ_BMGS01000003.1"/>
</dbReference>
<keyword evidence="8" id="KW-1133">Transmembrane helix</keyword>
<keyword evidence="9" id="KW-0472">Membrane</keyword>
<evidence type="ECO:0000313" key="12">
    <source>
        <dbReference type="Proteomes" id="UP000601361"/>
    </source>
</evidence>
<evidence type="ECO:0000256" key="6">
    <source>
        <dbReference type="ARBA" id="ARBA00022692"/>
    </source>
</evidence>
<evidence type="ECO:0000256" key="5">
    <source>
        <dbReference type="ARBA" id="ARBA00022519"/>
    </source>
</evidence>
<dbReference type="InterPro" id="IPR037682">
    <property type="entry name" value="TonB_C"/>
</dbReference>
<keyword evidence="3" id="KW-0813">Transport</keyword>
<keyword evidence="5" id="KW-0997">Cell inner membrane</keyword>
<comment type="caution">
    <text evidence="11">The sequence shown here is derived from an EMBL/GenBank/DDBJ whole genome shotgun (WGS) entry which is preliminary data.</text>
</comment>
<keyword evidence="6" id="KW-0812">Transmembrane</keyword>
<dbReference type="Pfam" id="PF03544">
    <property type="entry name" value="TonB_C"/>
    <property type="match status" value="1"/>
</dbReference>
<sequence length="265" mass="29159">MLPLPILNVRLQTCPEDWQQMTPVAQGHHCAQCNRTVLDFTSGTQAELEAAFRASPDGRVCGRFRPEQLAPTPQLRPKLRRFLVALVLVCGLGLTGREAVAQVQKVARTSAAKHPLAQPVATPSATEELPDRAQLIQLKPDTATKQAAQYFIGYVERLPVFKGGQDALLTFLAQNIHWPDEVPQTTSGRVFIEFQVTETGGVHNARVKQRLHPALDAEALRVVQLLDGKFSPATQSNRPVAVGYTIPITFEGSEPIPKPPTRKRK</sequence>
<dbReference type="NCBIfam" id="TIGR01352">
    <property type="entry name" value="tonB_Cterm"/>
    <property type="match status" value="1"/>
</dbReference>